<name>A0A9D4ELH4_DREPO</name>
<evidence type="ECO:0000313" key="3">
    <source>
        <dbReference type="Proteomes" id="UP000828390"/>
    </source>
</evidence>
<dbReference type="AlphaFoldDB" id="A0A9D4ELH4"/>
<feature type="region of interest" description="Disordered" evidence="1">
    <location>
        <begin position="31"/>
        <end position="69"/>
    </location>
</feature>
<feature type="compositionally biased region" description="Basic and acidic residues" evidence="1">
    <location>
        <begin position="42"/>
        <end position="59"/>
    </location>
</feature>
<dbReference type="Proteomes" id="UP000828390">
    <property type="component" value="Unassembled WGS sequence"/>
</dbReference>
<gene>
    <name evidence="2" type="ORF">DPMN_160811</name>
</gene>
<dbReference type="EMBL" id="JAIWYP010000008">
    <property type="protein sequence ID" value="KAH3782889.1"/>
    <property type="molecule type" value="Genomic_DNA"/>
</dbReference>
<reference evidence="2" key="1">
    <citation type="journal article" date="2019" name="bioRxiv">
        <title>The Genome of the Zebra Mussel, Dreissena polymorpha: A Resource for Invasive Species Research.</title>
        <authorList>
            <person name="McCartney M.A."/>
            <person name="Auch B."/>
            <person name="Kono T."/>
            <person name="Mallez S."/>
            <person name="Zhang Y."/>
            <person name="Obille A."/>
            <person name="Becker A."/>
            <person name="Abrahante J.E."/>
            <person name="Garbe J."/>
            <person name="Badalamenti J.P."/>
            <person name="Herman A."/>
            <person name="Mangelson H."/>
            <person name="Liachko I."/>
            <person name="Sullivan S."/>
            <person name="Sone E.D."/>
            <person name="Koren S."/>
            <person name="Silverstein K.A.T."/>
            <person name="Beckman K.B."/>
            <person name="Gohl D.M."/>
        </authorList>
    </citation>
    <scope>NUCLEOTIDE SEQUENCE</scope>
    <source>
        <strain evidence="2">Duluth1</strain>
        <tissue evidence="2">Whole animal</tissue>
    </source>
</reference>
<evidence type="ECO:0000313" key="2">
    <source>
        <dbReference type="EMBL" id="KAH3782889.1"/>
    </source>
</evidence>
<comment type="caution">
    <text evidence="2">The sequence shown here is derived from an EMBL/GenBank/DDBJ whole genome shotgun (WGS) entry which is preliminary data.</text>
</comment>
<reference evidence="2" key="2">
    <citation type="submission" date="2020-11" db="EMBL/GenBank/DDBJ databases">
        <authorList>
            <person name="McCartney M.A."/>
            <person name="Auch B."/>
            <person name="Kono T."/>
            <person name="Mallez S."/>
            <person name="Becker A."/>
            <person name="Gohl D.M."/>
            <person name="Silverstein K.A.T."/>
            <person name="Koren S."/>
            <person name="Bechman K.B."/>
            <person name="Herman A."/>
            <person name="Abrahante J.E."/>
            <person name="Garbe J."/>
        </authorList>
    </citation>
    <scope>NUCLEOTIDE SEQUENCE</scope>
    <source>
        <strain evidence="2">Duluth1</strain>
        <tissue evidence="2">Whole animal</tissue>
    </source>
</reference>
<evidence type="ECO:0000256" key="1">
    <source>
        <dbReference type="SAM" id="MobiDB-lite"/>
    </source>
</evidence>
<keyword evidence="3" id="KW-1185">Reference proteome</keyword>
<proteinExistence type="predicted"/>
<sequence length="69" mass="7727">MKKLDPSKAIILEVAGEIESSPAQMTVQVTQNDETVKPASTGEKEKEIQDRHTQEKPETEMNTEPMMVI</sequence>
<accession>A0A9D4ELH4</accession>
<organism evidence="2 3">
    <name type="scientific">Dreissena polymorpha</name>
    <name type="common">Zebra mussel</name>
    <name type="synonym">Mytilus polymorpha</name>
    <dbReference type="NCBI Taxonomy" id="45954"/>
    <lineage>
        <taxon>Eukaryota</taxon>
        <taxon>Metazoa</taxon>
        <taxon>Spiralia</taxon>
        <taxon>Lophotrochozoa</taxon>
        <taxon>Mollusca</taxon>
        <taxon>Bivalvia</taxon>
        <taxon>Autobranchia</taxon>
        <taxon>Heteroconchia</taxon>
        <taxon>Euheterodonta</taxon>
        <taxon>Imparidentia</taxon>
        <taxon>Neoheterodontei</taxon>
        <taxon>Myida</taxon>
        <taxon>Dreissenoidea</taxon>
        <taxon>Dreissenidae</taxon>
        <taxon>Dreissena</taxon>
    </lineage>
</organism>
<protein>
    <submittedName>
        <fullName evidence="2">Uncharacterized protein</fullName>
    </submittedName>
</protein>